<dbReference type="GO" id="GO:0046872">
    <property type="term" value="F:metal ion binding"/>
    <property type="evidence" value="ECO:0007669"/>
    <property type="project" value="UniProtKB-KW"/>
</dbReference>
<keyword evidence="8" id="KW-0520">NAD</keyword>
<comment type="catalytic activity">
    <reaction evidence="1">
        <text>(6R)-NADHX = (6S)-NADHX</text>
        <dbReference type="Rhea" id="RHEA:32215"/>
        <dbReference type="ChEBI" id="CHEBI:64074"/>
        <dbReference type="ChEBI" id="CHEBI:64075"/>
        <dbReference type="EC" id="5.1.99.6"/>
    </reaction>
</comment>
<feature type="non-terminal residue" evidence="12">
    <location>
        <position position="1"/>
    </location>
</feature>
<keyword evidence="4" id="KW-0479">Metal-binding</keyword>
<evidence type="ECO:0000256" key="8">
    <source>
        <dbReference type="ARBA" id="ARBA00023027"/>
    </source>
</evidence>
<feature type="region of interest" description="Disordered" evidence="10">
    <location>
        <begin position="1"/>
        <end position="32"/>
    </location>
</feature>
<dbReference type="SUPFAM" id="SSF64153">
    <property type="entry name" value="YjeF N-terminal domain-like"/>
    <property type="match status" value="1"/>
</dbReference>
<dbReference type="InterPro" id="IPR036652">
    <property type="entry name" value="YjeF_N_dom_sf"/>
</dbReference>
<evidence type="ECO:0000256" key="4">
    <source>
        <dbReference type="ARBA" id="ARBA00022723"/>
    </source>
</evidence>
<dbReference type="InterPro" id="IPR032976">
    <property type="entry name" value="YJEFN_prot_NAXE-like"/>
</dbReference>
<protein>
    <recommendedName>
        <fullName evidence="3">NAD(P)H-hydrate epimerase</fullName>
        <ecNumber evidence="3">5.1.99.6</ecNumber>
    </recommendedName>
</protein>
<dbReference type="EMBL" id="CAJPIZ010005465">
    <property type="protein sequence ID" value="CAG2108635.1"/>
    <property type="molecule type" value="Genomic_DNA"/>
</dbReference>
<evidence type="ECO:0000313" key="12">
    <source>
        <dbReference type="EMBL" id="CAD7628205.1"/>
    </source>
</evidence>
<feature type="domain" description="YjeF N-terminal" evidence="11">
    <location>
        <begin position="74"/>
        <end position="203"/>
    </location>
</feature>
<dbReference type="PANTHER" id="PTHR13232">
    <property type="entry name" value="NAD(P)H-HYDRATE EPIMERASE"/>
    <property type="match status" value="1"/>
</dbReference>
<dbReference type="GO" id="GO:0005739">
    <property type="term" value="C:mitochondrion"/>
    <property type="evidence" value="ECO:0007669"/>
    <property type="project" value="TreeGrafter"/>
</dbReference>
<organism evidence="12">
    <name type="scientific">Medioppia subpectinata</name>
    <dbReference type="NCBI Taxonomy" id="1979941"/>
    <lineage>
        <taxon>Eukaryota</taxon>
        <taxon>Metazoa</taxon>
        <taxon>Ecdysozoa</taxon>
        <taxon>Arthropoda</taxon>
        <taxon>Chelicerata</taxon>
        <taxon>Arachnida</taxon>
        <taxon>Acari</taxon>
        <taxon>Acariformes</taxon>
        <taxon>Sarcoptiformes</taxon>
        <taxon>Oribatida</taxon>
        <taxon>Brachypylina</taxon>
        <taxon>Oppioidea</taxon>
        <taxon>Oppiidae</taxon>
        <taxon>Medioppia</taxon>
    </lineage>
</organism>
<reference evidence="12" key="1">
    <citation type="submission" date="2020-11" db="EMBL/GenBank/DDBJ databases">
        <authorList>
            <person name="Tran Van P."/>
        </authorList>
    </citation>
    <scope>NUCLEOTIDE SEQUENCE</scope>
</reference>
<dbReference type="PANTHER" id="PTHR13232:SF10">
    <property type="entry name" value="NAD(P)H-HYDRATE EPIMERASE"/>
    <property type="match status" value="1"/>
</dbReference>
<evidence type="ECO:0000256" key="7">
    <source>
        <dbReference type="ARBA" id="ARBA00022958"/>
    </source>
</evidence>
<dbReference type="EC" id="5.1.99.6" evidence="3"/>
<dbReference type="AlphaFoldDB" id="A0A7R9KSC7"/>
<sequence length="203" mass="22837">MEINNSSGPPTPTRAQRFKPPRDMSAPTGKRQWSLPRRLMSMGFTGLNRTTSNIEPRTYTRSNGIEETDDIKYIDDVENEAIKDELFGEFGFTFDQITEMQGLSIASAIYKTYPAIVNNKTTKVLICCGSELLGKSGLVAARHLKLFVSSLMHDILDPNGHTGNGFRATIYNPTPGKTPHYHRLIRQCQEFEISFLSYLPNES</sequence>
<keyword evidence="5" id="KW-0547">Nucleotide-binding</keyword>
<evidence type="ECO:0000313" key="13">
    <source>
        <dbReference type="Proteomes" id="UP000759131"/>
    </source>
</evidence>
<keyword evidence="9" id="KW-0413">Isomerase</keyword>
<gene>
    <name evidence="12" type="ORF">OSB1V03_LOCUS8627</name>
</gene>
<dbReference type="PROSITE" id="PS51385">
    <property type="entry name" value="YJEF_N"/>
    <property type="match status" value="1"/>
</dbReference>
<evidence type="ECO:0000256" key="10">
    <source>
        <dbReference type="SAM" id="MobiDB-lite"/>
    </source>
</evidence>
<evidence type="ECO:0000259" key="11">
    <source>
        <dbReference type="PROSITE" id="PS51385"/>
    </source>
</evidence>
<evidence type="ECO:0000256" key="2">
    <source>
        <dbReference type="ARBA" id="ARBA00000909"/>
    </source>
</evidence>
<dbReference type="GO" id="GO:0052856">
    <property type="term" value="F:NAD(P)HX epimerase activity"/>
    <property type="evidence" value="ECO:0007669"/>
    <property type="project" value="UniProtKB-EC"/>
</dbReference>
<evidence type="ECO:0000256" key="3">
    <source>
        <dbReference type="ARBA" id="ARBA00012228"/>
    </source>
</evidence>
<evidence type="ECO:0000256" key="6">
    <source>
        <dbReference type="ARBA" id="ARBA00022857"/>
    </source>
</evidence>
<dbReference type="Proteomes" id="UP000759131">
    <property type="component" value="Unassembled WGS sequence"/>
</dbReference>
<keyword evidence="13" id="KW-1185">Reference proteome</keyword>
<keyword evidence="7" id="KW-0630">Potassium</keyword>
<dbReference type="InterPro" id="IPR004443">
    <property type="entry name" value="YjeF_N_dom"/>
</dbReference>
<dbReference type="GO" id="GO:0000166">
    <property type="term" value="F:nucleotide binding"/>
    <property type="evidence" value="ECO:0007669"/>
    <property type="project" value="UniProtKB-KW"/>
</dbReference>
<keyword evidence="6" id="KW-0521">NADP</keyword>
<evidence type="ECO:0000256" key="1">
    <source>
        <dbReference type="ARBA" id="ARBA00000013"/>
    </source>
</evidence>
<dbReference type="EMBL" id="OC860040">
    <property type="protein sequence ID" value="CAD7628205.1"/>
    <property type="molecule type" value="Genomic_DNA"/>
</dbReference>
<proteinExistence type="predicted"/>
<comment type="catalytic activity">
    <reaction evidence="2">
        <text>(6R)-NADPHX = (6S)-NADPHX</text>
        <dbReference type="Rhea" id="RHEA:32227"/>
        <dbReference type="ChEBI" id="CHEBI:64076"/>
        <dbReference type="ChEBI" id="CHEBI:64077"/>
        <dbReference type="EC" id="5.1.99.6"/>
    </reaction>
</comment>
<name>A0A7R9KSC7_9ACAR</name>
<accession>A0A7R9KSC7</accession>
<evidence type="ECO:0000256" key="9">
    <source>
        <dbReference type="ARBA" id="ARBA00023235"/>
    </source>
</evidence>
<evidence type="ECO:0000256" key="5">
    <source>
        <dbReference type="ARBA" id="ARBA00022741"/>
    </source>
</evidence>
<dbReference type="OrthoDB" id="10064708at2759"/>
<dbReference type="Gene3D" id="3.40.50.10260">
    <property type="entry name" value="YjeF N-terminal domain"/>
    <property type="match status" value="1"/>
</dbReference>